<dbReference type="GeneID" id="96662749"/>
<dbReference type="SUPFAM" id="SSF160631">
    <property type="entry name" value="SMI1/KNR4-like"/>
    <property type="match status" value="1"/>
</dbReference>
<feature type="domain" description="Knr4/Smi1-like" evidence="1">
    <location>
        <begin position="10"/>
        <end position="144"/>
    </location>
</feature>
<dbReference type="Gene3D" id="3.40.1580.10">
    <property type="entry name" value="SMI1/KNR4-like"/>
    <property type="match status" value="1"/>
</dbReference>
<organism evidence="2 3">
    <name type="scientific">Yersinia pseudotuberculosis</name>
    <dbReference type="NCBI Taxonomy" id="633"/>
    <lineage>
        <taxon>Bacteria</taxon>
        <taxon>Pseudomonadati</taxon>
        <taxon>Pseudomonadota</taxon>
        <taxon>Gammaproteobacteria</taxon>
        <taxon>Enterobacterales</taxon>
        <taxon>Yersiniaceae</taxon>
        <taxon>Yersinia</taxon>
    </lineage>
</organism>
<dbReference type="SMART" id="SM00860">
    <property type="entry name" value="SMI1_KNR4"/>
    <property type="match status" value="1"/>
</dbReference>
<dbReference type="InterPro" id="IPR018958">
    <property type="entry name" value="Knr4/Smi1-like_dom"/>
</dbReference>
<dbReference type="AlphaFoldDB" id="A0A0T9JVI1"/>
<gene>
    <name evidence="2" type="ORF">NCTC8580_03932</name>
</gene>
<dbReference type="Proteomes" id="UP000255087">
    <property type="component" value="Unassembled WGS sequence"/>
</dbReference>
<reference evidence="2 3" key="1">
    <citation type="submission" date="2018-06" db="EMBL/GenBank/DDBJ databases">
        <authorList>
            <consortium name="Pathogen Informatics"/>
            <person name="Doyle S."/>
        </authorList>
    </citation>
    <scope>NUCLEOTIDE SEQUENCE [LARGE SCALE GENOMIC DNA]</scope>
    <source>
        <strain evidence="2 3">NCTC8580</strain>
    </source>
</reference>
<proteinExistence type="predicted"/>
<name>A0A0T9JVI1_YERPU</name>
<dbReference type="InterPro" id="IPR037883">
    <property type="entry name" value="Knr4/Smi1-like_sf"/>
</dbReference>
<evidence type="ECO:0000313" key="3">
    <source>
        <dbReference type="Proteomes" id="UP000255087"/>
    </source>
</evidence>
<evidence type="ECO:0000259" key="1">
    <source>
        <dbReference type="SMART" id="SM00860"/>
    </source>
</evidence>
<sequence>MTVIHDAKGPADELSIVNIEKKLGITFPNDYREFLKKYNGGYPEPDGFYFIDSKDGSCVDKFLSTNGDKSDSIAACYDLYKKRIPQGFVPIATDPGGNLLLLCGTKENSGIFFWDHEEEVADGEQPDMRNMHYISPTFNDFIDSLYEIVI</sequence>
<dbReference type="RefSeq" id="WP_012104543.1">
    <property type="nucleotide sequence ID" value="NZ_AP031369.1"/>
</dbReference>
<evidence type="ECO:0000313" key="2">
    <source>
        <dbReference type="EMBL" id="SUP85892.1"/>
    </source>
</evidence>
<protein>
    <submittedName>
        <fullName evidence="2">SMI1 / KNR4 family</fullName>
    </submittedName>
</protein>
<dbReference type="EMBL" id="UHJC01000001">
    <property type="protein sequence ID" value="SUP85892.1"/>
    <property type="molecule type" value="Genomic_DNA"/>
</dbReference>
<accession>A0A0T9JVI1</accession>
<dbReference type="Pfam" id="PF09346">
    <property type="entry name" value="SMI1_KNR4"/>
    <property type="match status" value="1"/>
</dbReference>